<dbReference type="Pfam" id="PF01370">
    <property type="entry name" value="Epimerase"/>
    <property type="match status" value="1"/>
</dbReference>
<feature type="domain" description="NAD-dependent epimerase/dehydratase" evidence="2">
    <location>
        <begin position="3"/>
        <end position="221"/>
    </location>
</feature>
<dbReference type="KEGG" id="osg:BST96_11045"/>
<dbReference type="OrthoDB" id="9801056at2"/>
<protein>
    <recommendedName>
        <fullName evidence="2">NAD-dependent epimerase/dehydratase domain-containing protein</fullName>
    </recommendedName>
</protein>
<accession>A0A1X9NBR1</accession>
<evidence type="ECO:0000313" key="3">
    <source>
        <dbReference type="EMBL" id="ARN74611.1"/>
    </source>
</evidence>
<dbReference type="EMBL" id="CP019343">
    <property type="protein sequence ID" value="ARN74611.1"/>
    <property type="molecule type" value="Genomic_DNA"/>
</dbReference>
<dbReference type="GO" id="GO:0004029">
    <property type="term" value="F:aldehyde dehydrogenase (NAD+) activity"/>
    <property type="evidence" value="ECO:0007669"/>
    <property type="project" value="TreeGrafter"/>
</dbReference>
<organism evidence="3 4">
    <name type="scientific">Oceanicoccus sagamiensis</name>
    <dbReference type="NCBI Taxonomy" id="716816"/>
    <lineage>
        <taxon>Bacteria</taxon>
        <taxon>Pseudomonadati</taxon>
        <taxon>Pseudomonadota</taxon>
        <taxon>Gammaproteobacteria</taxon>
        <taxon>Cellvibrionales</taxon>
        <taxon>Spongiibacteraceae</taxon>
        <taxon>Oceanicoccus</taxon>
    </lineage>
</organism>
<proteinExistence type="predicted"/>
<sequence>MKVLILGMGHVGKALAGRLRAEGHTVVGTTTTPGKVEDLKKVADEVAVLTGADTEKVVAAAKGCDAIVVTVAPNVKNTRTIEERHVHYHDVLVKSCASAAAACDTIYFCSSFSTYGDGGEGSDPITEQTPTSNHEEPSSKYYQEAEQEVLAKSGGCALRYPDMYGAPGDMTFPERVKMSHEYFGGKTIFGPDAPLYAIHFEDVVESIFHALTNQLSGLYNVCDNDNVPYTNKEVFDAICEAEGLERLDFMNQIKAPNRKISAQKFYDTGYAVKHNDPNAAVVENAKG</sequence>
<reference evidence="3 4" key="1">
    <citation type="submission" date="2016-11" db="EMBL/GenBank/DDBJ databases">
        <title>Trade-off between light-utilization and light-protection in marine flavobacteria.</title>
        <authorList>
            <person name="Kumagai Y."/>
        </authorList>
    </citation>
    <scope>NUCLEOTIDE SEQUENCE [LARGE SCALE GENOMIC DNA]</scope>
    <source>
        <strain evidence="3 4">NBRC 107125</strain>
    </source>
</reference>
<dbReference type="RefSeq" id="WP_085758759.1">
    <property type="nucleotide sequence ID" value="NZ_CP019343.1"/>
</dbReference>
<name>A0A1X9NBR1_9GAMM</name>
<dbReference type="PANTHER" id="PTHR48079">
    <property type="entry name" value="PROTEIN YEEZ"/>
    <property type="match status" value="1"/>
</dbReference>
<dbReference type="InterPro" id="IPR036291">
    <property type="entry name" value="NAD(P)-bd_dom_sf"/>
</dbReference>
<evidence type="ECO:0000259" key="2">
    <source>
        <dbReference type="Pfam" id="PF01370"/>
    </source>
</evidence>
<dbReference type="Gene3D" id="3.40.50.720">
    <property type="entry name" value="NAD(P)-binding Rossmann-like Domain"/>
    <property type="match status" value="1"/>
</dbReference>
<dbReference type="PANTHER" id="PTHR48079:SF6">
    <property type="entry name" value="NAD(P)-BINDING DOMAIN-CONTAINING PROTEIN-RELATED"/>
    <property type="match status" value="1"/>
</dbReference>
<feature type="region of interest" description="Disordered" evidence="1">
    <location>
        <begin position="119"/>
        <end position="139"/>
    </location>
</feature>
<evidence type="ECO:0000313" key="4">
    <source>
        <dbReference type="Proteomes" id="UP000193450"/>
    </source>
</evidence>
<gene>
    <name evidence="3" type="ORF">BST96_11045</name>
</gene>
<evidence type="ECO:0000256" key="1">
    <source>
        <dbReference type="SAM" id="MobiDB-lite"/>
    </source>
</evidence>
<dbReference type="SUPFAM" id="SSF51735">
    <property type="entry name" value="NAD(P)-binding Rossmann-fold domains"/>
    <property type="match status" value="1"/>
</dbReference>
<dbReference type="InterPro" id="IPR051783">
    <property type="entry name" value="NAD(P)-dependent_oxidoreduct"/>
</dbReference>
<dbReference type="InterPro" id="IPR001509">
    <property type="entry name" value="Epimerase_deHydtase"/>
</dbReference>
<keyword evidence="4" id="KW-1185">Reference proteome</keyword>
<dbReference type="AlphaFoldDB" id="A0A1X9NBR1"/>
<dbReference type="GO" id="GO:0005737">
    <property type="term" value="C:cytoplasm"/>
    <property type="evidence" value="ECO:0007669"/>
    <property type="project" value="TreeGrafter"/>
</dbReference>
<dbReference type="Proteomes" id="UP000193450">
    <property type="component" value="Chromosome"/>
</dbReference>
<dbReference type="STRING" id="716816.BST96_11045"/>